<name>A0A4C2A461_EUMVA</name>
<evidence type="ECO:0000313" key="2">
    <source>
        <dbReference type="EMBL" id="GBP94043.1"/>
    </source>
</evidence>
<keyword evidence="3" id="KW-1185">Reference proteome</keyword>
<accession>A0A4C2A461</accession>
<dbReference type="Proteomes" id="UP000299102">
    <property type="component" value="Unassembled WGS sequence"/>
</dbReference>
<protein>
    <submittedName>
        <fullName evidence="2">Uncharacterized protein</fullName>
    </submittedName>
</protein>
<gene>
    <name evidence="2" type="ORF">EVAR_100897_1</name>
</gene>
<evidence type="ECO:0000313" key="3">
    <source>
        <dbReference type="Proteomes" id="UP000299102"/>
    </source>
</evidence>
<sequence>MRVQLFLGQSLYYNARNGDSTSSSLFICRRACQTSAKVFTCQCEYVVSKIRVTLGVAAVQDPKSSLSKGSDVGAHVSDDLIDSPSRSRTVPANRRDAKECVHMYASEQQGEIVYMAGLAFVPTYPSKQSRAHDLDSPVVRSGFTCNPAIAIQF</sequence>
<feature type="region of interest" description="Disordered" evidence="1">
    <location>
        <begin position="63"/>
        <end position="92"/>
    </location>
</feature>
<organism evidence="2 3">
    <name type="scientific">Eumeta variegata</name>
    <name type="common">Bagworm moth</name>
    <name type="synonym">Eumeta japonica</name>
    <dbReference type="NCBI Taxonomy" id="151549"/>
    <lineage>
        <taxon>Eukaryota</taxon>
        <taxon>Metazoa</taxon>
        <taxon>Ecdysozoa</taxon>
        <taxon>Arthropoda</taxon>
        <taxon>Hexapoda</taxon>
        <taxon>Insecta</taxon>
        <taxon>Pterygota</taxon>
        <taxon>Neoptera</taxon>
        <taxon>Endopterygota</taxon>
        <taxon>Lepidoptera</taxon>
        <taxon>Glossata</taxon>
        <taxon>Ditrysia</taxon>
        <taxon>Tineoidea</taxon>
        <taxon>Psychidae</taxon>
        <taxon>Oiketicinae</taxon>
        <taxon>Eumeta</taxon>
    </lineage>
</organism>
<comment type="caution">
    <text evidence="2">The sequence shown here is derived from an EMBL/GenBank/DDBJ whole genome shotgun (WGS) entry which is preliminary data.</text>
</comment>
<dbReference type="AlphaFoldDB" id="A0A4C2A461"/>
<reference evidence="2 3" key="1">
    <citation type="journal article" date="2019" name="Commun. Biol.">
        <title>The bagworm genome reveals a unique fibroin gene that provides high tensile strength.</title>
        <authorList>
            <person name="Kono N."/>
            <person name="Nakamura H."/>
            <person name="Ohtoshi R."/>
            <person name="Tomita M."/>
            <person name="Numata K."/>
            <person name="Arakawa K."/>
        </authorList>
    </citation>
    <scope>NUCLEOTIDE SEQUENCE [LARGE SCALE GENOMIC DNA]</scope>
</reference>
<evidence type="ECO:0000256" key="1">
    <source>
        <dbReference type="SAM" id="MobiDB-lite"/>
    </source>
</evidence>
<dbReference type="EMBL" id="BGZK01002451">
    <property type="protein sequence ID" value="GBP94043.1"/>
    <property type="molecule type" value="Genomic_DNA"/>
</dbReference>
<proteinExistence type="predicted"/>